<feature type="transmembrane region" description="Helical" evidence="1">
    <location>
        <begin position="85"/>
        <end position="106"/>
    </location>
</feature>
<dbReference type="Proteomes" id="UP000447434">
    <property type="component" value="Chromosome 23"/>
</dbReference>
<dbReference type="GO" id="GO:0016020">
    <property type="term" value="C:membrane"/>
    <property type="evidence" value="ECO:0007669"/>
    <property type="project" value="InterPro"/>
</dbReference>
<dbReference type="OrthoDB" id="726732at2759"/>
<keyword evidence="1" id="KW-1133">Transmembrane helix</keyword>
<dbReference type="InterPro" id="IPR005199">
    <property type="entry name" value="Glyco_hydro_79"/>
</dbReference>
<name>A0A6A4NCR5_LUPAL</name>
<dbReference type="PANTHER" id="PTHR14363">
    <property type="entry name" value="HEPARANASE-RELATED"/>
    <property type="match status" value="1"/>
</dbReference>
<keyword evidence="1" id="KW-0472">Membrane</keyword>
<protein>
    <submittedName>
        <fullName evidence="2">Putative glycosidase</fullName>
    </submittedName>
</protein>
<keyword evidence="3" id="KW-1185">Reference proteome</keyword>
<dbReference type="AlphaFoldDB" id="A0A6A4NCR5"/>
<sequence>MGSGIKVQGILFWVLYLASLSLIVVKTVNGESKGVTVKGIVVINESTVIGNIDNDFVCATLDWWPPEKCDYGRCSWGHASLFNLVFFFSFSSNANVFFNICCNLLIPHRLSN</sequence>
<comment type="caution">
    <text evidence="2">The sequence shown here is derived from an EMBL/GenBank/DDBJ whole genome shotgun (WGS) entry which is preliminary data.</text>
</comment>
<keyword evidence="1" id="KW-0812">Transmembrane</keyword>
<feature type="transmembrane region" description="Helical" evidence="1">
    <location>
        <begin position="7"/>
        <end position="25"/>
    </location>
</feature>
<dbReference type="PANTHER" id="PTHR14363:SF35">
    <property type="entry name" value="GLYCOSIDE HYDROLASE FAMILY 79 AMINO-TERMINAL DOMAIN PROTEIN"/>
    <property type="match status" value="1"/>
</dbReference>
<evidence type="ECO:0000313" key="2">
    <source>
        <dbReference type="EMBL" id="KAE9587622.1"/>
    </source>
</evidence>
<reference evidence="3" key="1">
    <citation type="journal article" date="2020" name="Nat. Commun.">
        <title>Genome sequence of the cluster root forming white lupin.</title>
        <authorList>
            <person name="Hufnagel B."/>
            <person name="Marques A."/>
            <person name="Soriano A."/>
            <person name="Marques L."/>
            <person name="Divol F."/>
            <person name="Doumas P."/>
            <person name="Sallet E."/>
            <person name="Mancinotti D."/>
            <person name="Carrere S."/>
            <person name="Marande W."/>
            <person name="Arribat S."/>
            <person name="Keller J."/>
            <person name="Huneau C."/>
            <person name="Blein T."/>
            <person name="Aime D."/>
            <person name="Laguerre M."/>
            <person name="Taylor J."/>
            <person name="Schubert V."/>
            <person name="Nelson M."/>
            <person name="Geu-Flores F."/>
            <person name="Crespi M."/>
            <person name="Gallardo-Guerrero K."/>
            <person name="Delaux P.-M."/>
            <person name="Salse J."/>
            <person name="Berges H."/>
            <person name="Guyot R."/>
            <person name="Gouzy J."/>
            <person name="Peret B."/>
        </authorList>
    </citation>
    <scope>NUCLEOTIDE SEQUENCE [LARGE SCALE GENOMIC DNA]</scope>
    <source>
        <strain evidence="3">cv. Amiga</strain>
    </source>
</reference>
<organism evidence="2 3">
    <name type="scientific">Lupinus albus</name>
    <name type="common">White lupine</name>
    <name type="synonym">Lupinus termis</name>
    <dbReference type="NCBI Taxonomy" id="3870"/>
    <lineage>
        <taxon>Eukaryota</taxon>
        <taxon>Viridiplantae</taxon>
        <taxon>Streptophyta</taxon>
        <taxon>Embryophyta</taxon>
        <taxon>Tracheophyta</taxon>
        <taxon>Spermatophyta</taxon>
        <taxon>Magnoliopsida</taxon>
        <taxon>eudicotyledons</taxon>
        <taxon>Gunneridae</taxon>
        <taxon>Pentapetalae</taxon>
        <taxon>rosids</taxon>
        <taxon>fabids</taxon>
        <taxon>Fabales</taxon>
        <taxon>Fabaceae</taxon>
        <taxon>Papilionoideae</taxon>
        <taxon>50 kb inversion clade</taxon>
        <taxon>genistoids sensu lato</taxon>
        <taxon>core genistoids</taxon>
        <taxon>Genisteae</taxon>
        <taxon>Lupinus</taxon>
    </lineage>
</organism>
<proteinExistence type="predicted"/>
<accession>A0A6A4NCR5</accession>
<keyword evidence="2" id="KW-0326">Glycosidase</keyword>
<dbReference type="Pfam" id="PF03662">
    <property type="entry name" value="Glyco_hydro_79n"/>
    <property type="match status" value="1"/>
</dbReference>
<keyword evidence="2" id="KW-0378">Hydrolase</keyword>
<dbReference type="GO" id="GO:0009505">
    <property type="term" value="C:plant-type cell wall"/>
    <property type="evidence" value="ECO:0007669"/>
    <property type="project" value="TreeGrafter"/>
</dbReference>
<dbReference type="EMBL" id="WOCE01000023">
    <property type="protein sequence ID" value="KAE9587622.1"/>
    <property type="molecule type" value="Genomic_DNA"/>
</dbReference>
<evidence type="ECO:0000256" key="1">
    <source>
        <dbReference type="SAM" id="Phobius"/>
    </source>
</evidence>
<gene>
    <name evidence="2" type="ORF">Lalb_Chr23g0275881</name>
</gene>
<dbReference type="GO" id="GO:0004566">
    <property type="term" value="F:beta-glucuronidase activity"/>
    <property type="evidence" value="ECO:0007669"/>
    <property type="project" value="TreeGrafter"/>
</dbReference>
<evidence type="ECO:0000313" key="3">
    <source>
        <dbReference type="Proteomes" id="UP000447434"/>
    </source>
</evidence>